<dbReference type="AlphaFoldDB" id="A0A0D2PF58"/>
<dbReference type="Proteomes" id="UP000054270">
    <property type="component" value="Unassembled WGS sequence"/>
</dbReference>
<accession>A0A0D2PF58</accession>
<feature type="region of interest" description="Disordered" evidence="1">
    <location>
        <begin position="31"/>
        <end position="88"/>
    </location>
</feature>
<evidence type="ECO:0000256" key="1">
    <source>
        <dbReference type="SAM" id="MobiDB-lite"/>
    </source>
</evidence>
<evidence type="ECO:0000313" key="3">
    <source>
        <dbReference type="Proteomes" id="UP000054270"/>
    </source>
</evidence>
<sequence>MIDIPPQHRARACACPSISARAILAGRRTAVQGPVAAEPSADPRHGAREKRPRMRGEARCTAPTREMSFGGLPRGMAAETPPSNRSTHQRAAIITVGTGWAPGGACASREARRKRRCRCIYVHRCRLGEAMSAEAPVAAP</sequence>
<organism evidence="2 3">
    <name type="scientific">Hypholoma sublateritium (strain FD-334 SS-4)</name>
    <dbReference type="NCBI Taxonomy" id="945553"/>
    <lineage>
        <taxon>Eukaryota</taxon>
        <taxon>Fungi</taxon>
        <taxon>Dikarya</taxon>
        <taxon>Basidiomycota</taxon>
        <taxon>Agaricomycotina</taxon>
        <taxon>Agaricomycetes</taxon>
        <taxon>Agaricomycetidae</taxon>
        <taxon>Agaricales</taxon>
        <taxon>Agaricineae</taxon>
        <taxon>Strophariaceae</taxon>
        <taxon>Hypholoma</taxon>
    </lineage>
</organism>
<protein>
    <submittedName>
        <fullName evidence="2">Uncharacterized protein</fullName>
    </submittedName>
</protein>
<proteinExistence type="predicted"/>
<reference evidence="3" key="1">
    <citation type="submission" date="2014-04" db="EMBL/GenBank/DDBJ databases">
        <title>Evolutionary Origins and Diversification of the Mycorrhizal Mutualists.</title>
        <authorList>
            <consortium name="DOE Joint Genome Institute"/>
            <consortium name="Mycorrhizal Genomics Consortium"/>
            <person name="Kohler A."/>
            <person name="Kuo A."/>
            <person name="Nagy L.G."/>
            <person name="Floudas D."/>
            <person name="Copeland A."/>
            <person name="Barry K.W."/>
            <person name="Cichocki N."/>
            <person name="Veneault-Fourrey C."/>
            <person name="LaButti K."/>
            <person name="Lindquist E.A."/>
            <person name="Lipzen A."/>
            <person name="Lundell T."/>
            <person name="Morin E."/>
            <person name="Murat C."/>
            <person name="Riley R."/>
            <person name="Ohm R."/>
            <person name="Sun H."/>
            <person name="Tunlid A."/>
            <person name="Henrissat B."/>
            <person name="Grigoriev I.V."/>
            <person name="Hibbett D.S."/>
            <person name="Martin F."/>
        </authorList>
    </citation>
    <scope>NUCLEOTIDE SEQUENCE [LARGE SCALE GENOMIC DNA]</scope>
    <source>
        <strain evidence="3">FD-334 SS-4</strain>
    </source>
</reference>
<evidence type="ECO:0000313" key="2">
    <source>
        <dbReference type="EMBL" id="KJA18815.1"/>
    </source>
</evidence>
<gene>
    <name evidence="2" type="ORF">HYPSUDRAFT_205046</name>
</gene>
<name>A0A0D2PF58_HYPSF</name>
<keyword evidence="3" id="KW-1185">Reference proteome</keyword>
<dbReference type="EMBL" id="KN817584">
    <property type="protein sequence ID" value="KJA18815.1"/>
    <property type="molecule type" value="Genomic_DNA"/>
</dbReference>